<proteinExistence type="inferred from homology"/>
<dbReference type="InterPro" id="IPR025888">
    <property type="entry name" value="MEI4"/>
</dbReference>
<comment type="similarity">
    <text evidence="2">Belongs to the MEI4L family.</text>
</comment>
<name>A0A3P9JXH6_ORYLA</name>
<dbReference type="PANTHER" id="PTHR28575:SF1">
    <property type="entry name" value="MEIOSIS-SPECIFIC PROTEIN MEI4"/>
    <property type="match status" value="1"/>
</dbReference>
<evidence type="ECO:0000256" key="1">
    <source>
        <dbReference type="ARBA" id="ARBA00023254"/>
    </source>
</evidence>
<evidence type="ECO:0000313" key="5">
    <source>
        <dbReference type="Proteomes" id="UP000265180"/>
    </source>
</evidence>
<evidence type="ECO:0000256" key="3">
    <source>
        <dbReference type="SAM" id="Coils"/>
    </source>
</evidence>
<organism evidence="4 5">
    <name type="scientific">Oryzias latipes</name>
    <name type="common">Japanese rice fish</name>
    <name type="synonym">Japanese killifish</name>
    <dbReference type="NCBI Taxonomy" id="8090"/>
    <lineage>
        <taxon>Eukaryota</taxon>
        <taxon>Metazoa</taxon>
        <taxon>Chordata</taxon>
        <taxon>Craniata</taxon>
        <taxon>Vertebrata</taxon>
        <taxon>Euteleostomi</taxon>
        <taxon>Actinopterygii</taxon>
        <taxon>Neopterygii</taxon>
        <taxon>Teleostei</taxon>
        <taxon>Neoteleostei</taxon>
        <taxon>Acanthomorphata</taxon>
        <taxon>Ovalentaria</taxon>
        <taxon>Atherinomorphae</taxon>
        <taxon>Beloniformes</taxon>
        <taxon>Adrianichthyidae</taxon>
        <taxon>Oryziinae</taxon>
        <taxon>Oryzias</taxon>
    </lineage>
</organism>
<keyword evidence="1" id="KW-0469">Meiosis</keyword>
<dbReference type="Pfam" id="PF13971">
    <property type="entry name" value="Mei4"/>
    <property type="match status" value="2"/>
</dbReference>
<reference evidence="4" key="3">
    <citation type="submission" date="2025-08" db="UniProtKB">
        <authorList>
            <consortium name="Ensembl"/>
        </authorList>
    </citation>
    <scope>IDENTIFICATION</scope>
    <source>
        <strain evidence="4">HNI</strain>
    </source>
</reference>
<feature type="coiled-coil region" evidence="3">
    <location>
        <begin position="42"/>
        <end position="69"/>
    </location>
</feature>
<dbReference type="Proteomes" id="UP000265180">
    <property type="component" value="Chromosome 24"/>
</dbReference>
<evidence type="ECO:0000313" key="4">
    <source>
        <dbReference type="Ensembl" id="ENSORLP00020000949.1"/>
    </source>
</evidence>
<protein>
    <submittedName>
        <fullName evidence="4">Meiosis-specific, MEI4 homolog (S. cerevisiae)</fullName>
    </submittedName>
</protein>
<dbReference type="GO" id="GO:0006310">
    <property type="term" value="P:DNA recombination"/>
    <property type="evidence" value="ECO:0007669"/>
    <property type="project" value="InterPro"/>
</dbReference>
<dbReference type="GO" id="GO:0042138">
    <property type="term" value="P:meiotic DNA double-strand break formation"/>
    <property type="evidence" value="ECO:0007669"/>
    <property type="project" value="InterPro"/>
</dbReference>
<reference evidence="4" key="4">
    <citation type="submission" date="2025-09" db="UniProtKB">
        <authorList>
            <consortium name="Ensembl"/>
        </authorList>
    </citation>
    <scope>IDENTIFICATION</scope>
    <source>
        <strain evidence="4">HNI</strain>
    </source>
</reference>
<accession>A0A3P9JXH6</accession>
<reference key="1">
    <citation type="journal article" date="2007" name="Nature">
        <title>The medaka draft genome and insights into vertebrate genome evolution.</title>
        <authorList>
            <person name="Kasahara M."/>
            <person name="Naruse K."/>
            <person name="Sasaki S."/>
            <person name="Nakatani Y."/>
            <person name="Qu W."/>
            <person name="Ahsan B."/>
            <person name="Yamada T."/>
            <person name="Nagayasu Y."/>
            <person name="Doi K."/>
            <person name="Kasai Y."/>
            <person name="Jindo T."/>
            <person name="Kobayashi D."/>
            <person name="Shimada A."/>
            <person name="Toyoda A."/>
            <person name="Kuroki Y."/>
            <person name="Fujiyama A."/>
            <person name="Sasaki T."/>
            <person name="Shimizu A."/>
            <person name="Asakawa S."/>
            <person name="Shimizu N."/>
            <person name="Hashimoto S."/>
            <person name="Yang J."/>
            <person name="Lee Y."/>
            <person name="Matsushima K."/>
            <person name="Sugano S."/>
            <person name="Sakaizumi M."/>
            <person name="Narita T."/>
            <person name="Ohishi K."/>
            <person name="Haga S."/>
            <person name="Ohta F."/>
            <person name="Nomoto H."/>
            <person name="Nogata K."/>
            <person name="Morishita T."/>
            <person name="Endo T."/>
            <person name="Shin-I T."/>
            <person name="Takeda H."/>
            <person name="Morishita S."/>
            <person name="Kohara Y."/>
        </authorList>
    </citation>
    <scope>NUCLEOTIDE SEQUENCE [LARGE SCALE GENOMIC DNA]</scope>
    <source>
        <strain>Hd-rR</strain>
    </source>
</reference>
<dbReference type="AlphaFoldDB" id="A0A3P9JXH6"/>
<reference evidence="4 5" key="2">
    <citation type="submission" date="2017-04" db="EMBL/GenBank/DDBJ databases">
        <title>CpG methylation of centromeres and impact of large insertions on vertebrate speciation.</title>
        <authorList>
            <person name="Ichikawa K."/>
            <person name="Yoshimura J."/>
            <person name="Morishita S."/>
        </authorList>
    </citation>
    <scope>NUCLEOTIDE SEQUENCE</scope>
    <source>
        <strain evidence="4 5">HNI</strain>
    </source>
</reference>
<dbReference type="Ensembl" id="ENSORLT00020013842.1">
    <property type="protein sequence ID" value="ENSORLP00020000949.1"/>
    <property type="gene ID" value="ENSORLG00020001660.1"/>
</dbReference>
<evidence type="ECO:0000256" key="2">
    <source>
        <dbReference type="ARBA" id="ARBA00093453"/>
    </source>
</evidence>
<sequence>MESHKSNLKDWLFMEAKIAAAVAIIKSKPPGMSGRAHAQALTIRLRRQEESWRDRAQSLERELLRLRQDNLIRRMTSNTTSSSSSCIEAADASRVDDTSQDLFSPGSAVGGADLQPNRISFELLTQDPKITIPTPQLLPFCQTNDSHLRFLRSLCGLQQLKGNSRGQAALWFGHDGEMCSVFADTMCQLLDSVVAACRPPPTTVGPTDLVLQACQVAAQALDLFCSQRMPSVELLSRMEEPLRELTQMLLHSKQPSRLQDAERLMEYLMALGSSSLSQSFLIRHILSEIITLADRLWQAAQVQECSEPDNFPLDSYLNSCQLFWMVENLLQRSRAEGRRAEAGSNLTSLLGQLEQRVFLLSDEFPLFSIYVYRIKDFFTLEKNLE</sequence>
<keyword evidence="3" id="KW-0175">Coiled coil</keyword>
<dbReference type="PANTHER" id="PTHR28575">
    <property type="entry name" value="MEIOSIS-SPECIFIC PROTEIN MEI4"/>
    <property type="match status" value="1"/>
</dbReference>